<dbReference type="PANTHER" id="PTHR10067">
    <property type="entry name" value="PHOSPHATIDYLSERINE DECARBOXYLASE"/>
    <property type="match status" value="1"/>
</dbReference>
<organism evidence="5 6">
    <name type="scientific">Blautia faecicola</name>
    <dbReference type="NCBI Taxonomy" id="2509240"/>
    <lineage>
        <taxon>Bacteria</taxon>
        <taxon>Bacillati</taxon>
        <taxon>Bacillota</taxon>
        <taxon>Clostridia</taxon>
        <taxon>Lachnospirales</taxon>
        <taxon>Lachnospiraceae</taxon>
        <taxon>Blautia</taxon>
    </lineage>
</organism>
<keyword evidence="1" id="KW-0210">Decarboxylase</keyword>
<evidence type="ECO:0000256" key="1">
    <source>
        <dbReference type="ARBA" id="ARBA00022793"/>
    </source>
</evidence>
<name>A0A4Q1RGT0_9FIRM</name>
<protein>
    <submittedName>
        <fullName evidence="5">Phosphatidylserine decarboxylase</fullName>
    </submittedName>
</protein>
<keyword evidence="4" id="KW-0670">Pyruvate</keyword>
<comment type="caution">
    <text evidence="5">The sequence shown here is derived from an EMBL/GenBank/DDBJ whole genome shotgun (WGS) entry which is preliminary data.</text>
</comment>
<evidence type="ECO:0000256" key="4">
    <source>
        <dbReference type="ARBA" id="ARBA00023317"/>
    </source>
</evidence>
<keyword evidence="2" id="KW-0865">Zymogen</keyword>
<proteinExistence type="predicted"/>
<dbReference type="EMBL" id="SDKC01000001">
    <property type="protein sequence ID" value="RXS74861.1"/>
    <property type="molecule type" value="Genomic_DNA"/>
</dbReference>
<dbReference type="Pfam" id="PF02666">
    <property type="entry name" value="PS_Dcarbxylase"/>
    <property type="match status" value="1"/>
</dbReference>
<evidence type="ECO:0000256" key="2">
    <source>
        <dbReference type="ARBA" id="ARBA00023145"/>
    </source>
</evidence>
<evidence type="ECO:0000313" key="5">
    <source>
        <dbReference type="EMBL" id="RXS74861.1"/>
    </source>
</evidence>
<dbReference type="GO" id="GO:0008654">
    <property type="term" value="P:phospholipid biosynthetic process"/>
    <property type="evidence" value="ECO:0007669"/>
    <property type="project" value="InterPro"/>
</dbReference>
<dbReference type="AlphaFoldDB" id="A0A4Q1RGT0"/>
<dbReference type="Proteomes" id="UP000290106">
    <property type="component" value="Unassembled WGS sequence"/>
</dbReference>
<keyword evidence="6" id="KW-1185">Reference proteome</keyword>
<accession>A0A4Q1RGT0</accession>
<gene>
    <name evidence="5" type="ORF">ETP43_06255</name>
</gene>
<dbReference type="GO" id="GO:0004609">
    <property type="term" value="F:phosphatidylserine decarboxylase activity"/>
    <property type="evidence" value="ECO:0007669"/>
    <property type="project" value="InterPro"/>
</dbReference>
<reference evidence="5 6" key="1">
    <citation type="submission" date="2019-01" db="EMBL/GenBank/DDBJ databases">
        <title>Blautia sp. nov. KGMB01111 isolated human feces.</title>
        <authorList>
            <person name="Park J.-E."/>
            <person name="Kim J.-S."/>
            <person name="Park S.-H."/>
        </authorList>
    </citation>
    <scope>NUCLEOTIDE SEQUENCE [LARGE SCALE GENOMIC DNA]</scope>
    <source>
        <strain evidence="5 6">KGMB01111</strain>
    </source>
</reference>
<sequence length="292" mass="33543">MKYADRYGNRWEETGLQDRFLEKLYKSVPGRAVVKVLVHPWVSGMGGWILSQKASCWLIPLFLKGHSMDQSGWVKRRFTSYNDFFMRKLKSGQRPVEEDTARIISPCDAKLTVCPITEYGIMKIKHTPYTVKELLKSEKLARAYEGGYGFVYRLTVDDYHRYIYTETGKKSGNYKIPGIFHTVNPIANDQEPIYKENTREFCLIRTTDAGTVLQMEVGALMVGKIENDQEEAFVHRGEEKGRFAFGGSTIVVLYQRGRVHPDEDLLKNSRDGYETKVTQGEAVGDKVKRCRK</sequence>
<evidence type="ECO:0000256" key="3">
    <source>
        <dbReference type="ARBA" id="ARBA00023239"/>
    </source>
</evidence>
<dbReference type="InterPro" id="IPR003817">
    <property type="entry name" value="PS_Dcarbxylase"/>
</dbReference>
<evidence type="ECO:0000313" key="6">
    <source>
        <dbReference type="Proteomes" id="UP000290106"/>
    </source>
</evidence>
<dbReference type="RefSeq" id="WP_129257416.1">
    <property type="nucleotide sequence ID" value="NZ_SDKC01000001.1"/>
</dbReference>
<keyword evidence="3" id="KW-0456">Lyase</keyword>
<dbReference type="OrthoDB" id="9802030at2"/>